<dbReference type="PANTHER" id="PTHR31319">
    <property type="entry name" value="ZINC FINGER PROTEIN CONSTANS-LIKE 4"/>
    <property type="match status" value="1"/>
</dbReference>
<organism evidence="5 6">
    <name type="scientific">Medicago truncatula</name>
    <name type="common">Barrel medic</name>
    <name type="synonym">Medicago tribuloides</name>
    <dbReference type="NCBI Taxonomy" id="3880"/>
    <lineage>
        <taxon>Eukaryota</taxon>
        <taxon>Viridiplantae</taxon>
        <taxon>Streptophyta</taxon>
        <taxon>Embryophyta</taxon>
        <taxon>Tracheophyta</taxon>
        <taxon>Spermatophyta</taxon>
        <taxon>Magnoliopsida</taxon>
        <taxon>eudicotyledons</taxon>
        <taxon>Gunneridae</taxon>
        <taxon>Pentapetalae</taxon>
        <taxon>rosids</taxon>
        <taxon>fabids</taxon>
        <taxon>Fabales</taxon>
        <taxon>Fabaceae</taxon>
        <taxon>Papilionoideae</taxon>
        <taxon>50 kb inversion clade</taxon>
        <taxon>NPAAA clade</taxon>
        <taxon>Hologalegina</taxon>
        <taxon>IRL clade</taxon>
        <taxon>Trifolieae</taxon>
        <taxon>Medicago</taxon>
    </lineage>
</organism>
<dbReference type="GO" id="GO:0005634">
    <property type="term" value="C:nucleus"/>
    <property type="evidence" value="ECO:0007669"/>
    <property type="project" value="UniProtKB-SubCell"/>
</dbReference>
<dbReference type="Pfam" id="PF06203">
    <property type="entry name" value="CCT"/>
    <property type="match status" value="1"/>
</dbReference>
<evidence type="ECO:0000259" key="4">
    <source>
        <dbReference type="PROSITE" id="PS51017"/>
    </source>
</evidence>
<evidence type="ECO:0000313" key="5">
    <source>
        <dbReference type="EMBL" id="RHN74547.1"/>
    </source>
</evidence>
<dbReference type="InterPro" id="IPR010402">
    <property type="entry name" value="CCT_domain"/>
</dbReference>
<dbReference type="InterPro" id="IPR045281">
    <property type="entry name" value="CONSTANS-like"/>
</dbReference>
<evidence type="ECO:0000313" key="6">
    <source>
        <dbReference type="Proteomes" id="UP000265566"/>
    </source>
</evidence>
<evidence type="ECO:0000256" key="1">
    <source>
        <dbReference type="ARBA" id="ARBA00004123"/>
    </source>
</evidence>
<feature type="domain" description="CCT" evidence="4">
    <location>
        <begin position="170"/>
        <end position="212"/>
    </location>
</feature>
<dbReference type="OrthoDB" id="153872at2759"/>
<evidence type="ECO:0000256" key="3">
    <source>
        <dbReference type="PROSITE-ProRule" id="PRU00357"/>
    </source>
</evidence>
<comment type="subcellular location">
    <subcellularLocation>
        <location evidence="1 3">Nucleus</location>
    </subcellularLocation>
</comment>
<protein>
    <submittedName>
        <fullName evidence="5">Putative transcription factor C2C2-CO-like family</fullName>
    </submittedName>
</protein>
<reference evidence="6" key="1">
    <citation type="journal article" date="2018" name="Nat. Plants">
        <title>Whole-genome landscape of Medicago truncatula symbiotic genes.</title>
        <authorList>
            <person name="Pecrix Y."/>
            <person name="Staton S.E."/>
            <person name="Sallet E."/>
            <person name="Lelandais-Briere C."/>
            <person name="Moreau S."/>
            <person name="Carrere S."/>
            <person name="Blein T."/>
            <person name="Jardinaud M.F."/>
            <person name="Latrasse D."/>
            <person name="Zouine M."/>
            <person name="Zahm M."/>
            <person name="Kreplak J."/>
            <person name="Mayjonade B."/>
            <person name="Satge C."/>
            <person name="Perez M."/>
            <person name="Cauet S."/>
            <person name="Marande W."/>
            <person name="Chantry-Darmon C."/>
            <person name="Lopez-Roques C."/>
            <person name="Bouchez O."/>
            <person name="Berard A."/>
            <person name="Debelle F."/>
            <person name="Munos S."/>
            <person name="Bendahmane A."/>
            <person name="Berges H."/>
            <person name="Niebel A."/>
            <person name="Buitink J."/>
            <person name="Frugier F."/>
            <person name="Benhamed M."/>
            <person name="Crespi M."/>
            <person name="Gouzy J."/>
            <person name="Gamas P."/>
        </authorList>
    </citation>
    <scope>NUCLEOTIDE SEQUENCE [LARGE SCALE GENOMIC DNA]</scope>
    <source>
        <strain evidence="6">cv. Jemalong A17</strain>
    </source>
</reference>
<accession>A0A396JHI5</accession>
<dbReference type="AlphaFoldDB" id="A0A396JHI5"/>
<sequence>MSLSPSFMASSTIPHHFYSNYTSDFTTQQGFSSSIMDNTMMWGCQENIMPVYENYGAFDQIVSLDCDASASWIPNLVDQQDFAVPALLSDCKMGFYGGGFQNFNGRYNNNQPHIIGHEFVEDQCCGLVEDVKPPTTYPNVARENWGIQGNQLAAVEEPNIKVGRYSEEERKERILRYLKKRNQRNFNKTIKYACRKTLADRRVRVRGRFARNNETCEEDHMATKKLENHHDHINEDFYGADSFQFQLKNEEEDWLQEAMASLVYLSHSSPEDM</sequence>
<dbReference type="GO" id="GO:0009909">
    <property type="term" value="P:regulation of flower development"/>
    <property type="evidence" value="ECO:0007669"/>
    <property type="project" value="InterPro"/>
</dbReference>
<dbReference type="Proteomes" id="UP000265566">
    <property type="component" value="Chromosome 2"/>
</dbReference>
<comment type="caution">
    <text evidence="5">The sequence shown here is derived from an EMBL/GenBank/DDBJ whole genome shotgun (WGS) entry which is preliminary data.</text>
</comment>
<name>A0A396JHI5_MEDTR</name>
<dbReference type="EMBL" id="PSQE01000002">
    <property type="protein sequence ID" value="RHN74547.1"/>
    <property type="molecule type" value="Genomic_DNA"/>
</dbReference>
<proteinExistence type="predicted"/>
<dbReference type="Gramene" id="rna10635">
    <property type="protein sequence ID" value="RHN74547.1"/>
    <property type="gene ID" value="gene10635"/>
</dbReference>
<dbReference type="PROSITE" id="PS51017">
    <property type="entry name" value="CCT"/>
    <property type="match status" value="1"/>
</dbReference>
<evidence type="ECO:0000256" key="2">
    <source>
        <dbReference type="ARBA" id="ARBA00023242"/>
    </source>
</evidence>
<keyword evidence="2 3" id="KW-0539">Nucleus</keyword>
<gene>
    <name evidence="5" type="ORF">MtrunA17_Chr2g0311591</name>
</gene>
<dbReference type="PANTHER" id="PTHR31319:SF110">
    <property type="entry name" value="CCT MOTIF FAMILY PROTEIN"/>
    <property type="match status" value="1"/>
</dbReference>